<comment type="caution">
    <text evidence="1">The sequence shown here is derived from an EMBL/GenBank/DDBJ whole genome shotgun (WGS) entry which is preliminary data.</text>
</comment>
<gene>
    <name evidence="1" type="ORF">PGTUg99_037718</name>
</gene>
<dbReference type="Proteomes" id="UP000325313">
    <property type="component" value="Unassembled WGS sequence"/>
</dbReference>
<sequence>MSSAKLPIQPLEALGPIGVRTRASSSPWVPPSKLLPTSRINSAVDDPQAPYLPPILELTNYPFPPVISANVHHLLIDSVVDDP</sequence>
<dbReference type="EMBL" id="VDEP01000001">
    <property type="protein sequence ID" value="KAA1139313.1"/>
    <property type="molecule type" value="Genomic_DNA"/>
</dbReference>
<proteinExistence type="predicted"/>
<evidence type="ECO:0000313" key="2">
    <source>
        <dbReference type="Proteomes" id="UP000325313"/>
    </source>
</evidence>
<reference evidence="1 2" key="1">
    <citation type="submission" date="2019-05" db="EMBL/GenBank/DDBJ databases">
        <title>Emergence of the Ug99 lineage of the wheat stem rust pathogen through somatic hybridization.</title>
        <authorList>
            <person name="Li F."/>
            <person name="Upadhyaya N.M."/>
            <person name="Sperschneider J."/>
            <person name="Matny O."/>
            <person name="Nguyen-Phuc H."/>
            <person name="Mago R."/>
            <person name="Raley C."/>
            <person name="Miller M.E."/>
            <person name="Silverstein K.A.T."/>
            <person name="Henningsen E."/>
            <person name="Hirsch C.D."/>
            <person name="Visser B."/>
            <person name="Pretorius Z.A."/>
            <person name="Steffenson B.J."/>
            <person name="Schwessinger B."/>
            <person name="Dodds P.N."/>
            <person name="Figueroa M."/>
        </authorList>
    </citation>
    <scope>NUCLEOTIDE SEQUENCE [LARGE SCALE GENOMIC DNA]</scope>
    <source>
        <strain evidence="1 2">Ug99</strain>
    </source>
</reference>
<evidence type="ECO:0000313" key="1">
    <source>
        <dbReference type="EMBL" id="KAA1139313.1"/>
    </source>
</evidence>
<protein>
    <submittedName>
        <fullName evidence="1">Uncharacterized protein</fullName>
    </submittedName>
</protein>
<accession>A0A5B0SQ64</accession>
<dbReference type="AlphaFoldDB" id="A0A5B0SQ64"/>
<name>A0A5B0SQ64_PUCGR</name>
<organism evidence="1 2">
    <name type="scientific">Puccinia graminis f. sp. tritici</name>
    <dbReference type="NCBI Taxonomy" id="56615"/>
    <lineage>
        <taxon>Eukaryota</taxon>
        <taxon>Fungi</taxon>
        <taxon>Dikarya</taxon>
        <taxon>Basidiomycota</taxon>
        <taxon>Pucciniomycotina</taxon>
        <taxon>Pucciniomycetes</taxon>
        <taxon>Pucciniales</taxon>
        <taxon>Pucciniaceae</taxon>
        <taxon>Puccinia</taxon>
    </lineage>
</organism>